<evidence type="ECO:0000313" key="2">
    <source>
        <dbReference type="EMBL" id="PVD22205.1"/>
    </source>
</evidence>
<dbReference type="Proteomes" id="UP000245119">
    <property type="component" value="Linkage Group LG11"/>
</dbReference>
<comment type="caution">
    <text evidence="2">The sequence shown here is derived from an EMBL/GenBank/DDBJ whole genome shotgun (WGS) entry which is preliminary data.</text>
</comment>
<gene>
    <name evidence="2" type="ORF">C0Q70_18011</name>
</gene>
<reference evidence="2 3" key="1">
    <citation type="submission" date="2018-04" db="EMBL/GenBank/DDBJ databases">
        <title>The genome of golden apple snail Pomacea canaliculata provides insight into stress tolerance and invasive adaptation.</title>
        <authorList>
            <person name="Liu C."/>
            <person name="Liu B."/>
            <person name="Ren Y."/>
            <person name="Zhang Y."/>
            <person name="Wang H."/>
            <person name="Li S."/>
            <person name="Jiang F."/>
            <person name="Yin L."/>
            <person name="Zhang G."/>
            <person name="Qian W."/>
            <person name="Fan W."/>
        </authorList>
    </citation>
    <scope>NUCLEOTIDE SEQUENCE [LARGE SCALE GENOMIC DNA]</scope>
    <source>
        <strain evidence="2">SZHN2017</strain>
        <tissue evidence="2">Muscle</tissue>
    </source>
</reference>
<proteinExistence type="predicted"/>
<evidence type="ECO:0000313" key="3">
    <source>
        <dbReference type="Proteomes" id="UP000245119"/>
    </source>
</evidence>
<dbReference type="EMBL" id="PZQS01000011">
    <property type="protein sequence ID" value="PVD22205.1"/>
    <property type="molecule type" value="Genomic_DNA"/>
</dbReference>
<keyword evidence="3" id="KW-1185">Reference proteome</keyword>
<accession>A0A2T7NM12</accession>
<name>A0A2T7NM12_POMCA</name>
<dbReference type="AlphaFoldDB" id="A0A2T7NM12"/>
<sequence>MTAARPHESSEGALLCAVTSCAFSPDSLDGNNRRPRRDQTQEQRKGHRAPCQGPALRSCAVDVTPSAAASVIEYEAVVSSVQRWWWVVALVVVQGRQVLADDCVVLTVSRGD</sequence>
<feature type="region of interest" description="Disordered" evidence="1">
    <location>
        <begin position="25"/>
        <end position="53"/>
    </location>
</feature>
<organism evidence="2 3">
    <name type="scientific">Pomacea canaliculata</name>
    <name type="common">Golden apple snail</name>
    <dbReference type="NCBI Taxonomy" id="400727"/>
    <lineage>
        <taxon>Eukaryota</taxon>
        <taxon>Metazoa</taxon>
        <taxon>Spiralia</taxon>
        <taxon>Lophotrochozoa</taxon>
        <taxon>Mollusca</taxon>
        <taxon>Gastropoda</taxon>
        <taxon>Caenogastropoda</taxon>
        <taxon>Architaenioglossa</taxon>
        <taxon>Ampullarioidea</taxon>
        <taxon>Ampullariidae</taxon>
        <taxon>Pomacea</taxon>
    </lineage>
</organism>
<protein>
    <submittedName>
        <fullName evidence="2">Uncharacterized protein</fullName>
    </submittedName>
</protein>
<evidence type="ECO:0000256" key="1">
    <source>
        <dbReference type="SAM" id="MobiDB-lite"/>
    </source>
</evidence>